<feature type="compositionally biased region" description="Basic residues" evidence="1">
    <location>
        <begin position="9"/>
        <end position="18"/>
    </location>
</feature>
<sequence>MSKETKKFQSLHKLKRAHTQIQTAPASSPMVKMEKTSHASELSELTELVKKLALCQAEQMDKLTYLESRVAAPPAQSPVPPPRVQAPIGPPTQTASVSYYRCGKQGNIGIW</sequence>
<dbReference type="EMBL" id="JAHUTJ010068334">
    <property type="protein sequence ID" value="MED6291538.1"/>
    <property type="molecule type" value="Genomic_DNA"/>
</dbReference>
<feature type="compositionally biased region" description="Pro residues" evidence="1">
    <location>
        <begin position="75"/>
        <end position="90"/>
    </location>
</feature>
<comment type="caution">
    <text evidence="2">The sequence shown here is derived from an EMBL/GenBank/DDBJ whole genome shotgun (WGS) entry which is preliminary data.</text>
</comment>
<reference evidence="2 3" key="1">
    <citation type="submission" date="2021-06" db="EMBL/GenBank/DDBJ databases">
        <authorList>
            <person name="Palmer J.M."/>
        </authorList>
    </citation>
    <scope>NUCLEOTIDE SEQUENCE [LARGE SCALE GENOMIC DNA]</scope>
    <source>
        <strain evidence="2 3">CL_MEX2019</strain>
        <tissue evidence="2">Muscle</tissue>
    </source>
</reference>
<protein>
    <submittedName>
        <fullName evidence="2">Uncharacterized protein</fullName>
    </submittedName>
</protein>
<evidence type="ECO:0000313" key="3">
    <source>
        <dbReference type="Proteomes" id="UP001352852"/>
    </source>
</evidence>
<proteinExistence type="predicted"/>
<evidence type="ECO:0000256" key="1">
    <source>
        <dbReference type="SAM" id="MobiDB-lite"/>
    </source>
</evidence>
<name>A0ABU7EZ01_9TELE</name>
<evidence type="ECO:0000313" key="2">
    <source>
        <dbReference type="EMBL" id="MED6291538.1"/>
    </source>
</evidence>
<dbReference type="Proteomes" id="UP001352852">
    <property type="component" value="Unassembled WGS sequence"/>
</dbReference>
<accession>A0ABU7EZ01</accession>
<gene>
    <name evidence="2" type="ORF">CHARACLAT_024692</name>
</gene>
<organism evidence="2 3">
    <name type="scientific">Characodon lateralis</name>
    <dbReference type="NCBI Taxonomy" id="208331"/>
    <lineage>
        <taxon>Eukaryota</taxon>
        <taxon>Metazoa</taxon>
        <taxon>Chordata</taxon>
        <taxon>Craniata</taxon>
        <taxon>Vertebrata</taxon>
        <taxon>Euteleostomi</taxon>
        <taxon>Actinopterygii</taxon>
        <taxon>Neopterygii</taxon>
        <taxon>Teleostei</taxon>
        <taxon>Neoteleostei</taxon>
        <taxon>Acanthomorphata</taxon>
        <taxon>Ovalentaria</taxon>
        <taxon>Atherinomorphae</taxon>
        <taxon>Cyprinodontiformes</taxon>
        <taxon>Goodeidae</taxon>
        <taxon>Characodon</taxon>
    </lineage>
</organism>
<feature type="region of interest" description="Disordered" evidence="1">
    <location>
        <begin position="1"/>
        <end position="38"/>
    </location>
</feature>
<feature type="region of interest" description="Disordered" evidence="1">
    <location>
        <begin position="72"/>
        <end position="91"/>
    </location>
</feature>
<keyword evidence="3" id="KW-1185">Reference proteome</keyword>